<proteinExistence type="inferred from homology"/>
<dbReference type="InterPro" id="IPR045857">
    <property type="entry name" value="O16G_dom_2"/>
</dbReference>
<dbReference type="OMA" id="PNGEKWA"/>
<dbReference type="OrthoDB" id="1740265at2759"/>
<feature type="compositionally biased region" description="Polar residues" evidence="8">
    <location>
        <begin position="609"/>
        <end position="621"/>
    </location>
</feature>
<evidence type="ECO:0000313" key="11">
    <source>
        <dbReference type="Proteomes" id="UP000001064"/>
    </source>
</evidence>
<reference evidence="11" key="1">
    <citation type="journal article" date="2011" name="Genome Biol.">
        <title>Comparative genomics of the social amoebae Dictyostelium discoideum and Dictyostelium purpureum.</title>
        <authorList>
            <consortium name="US DOE Joint Genome Institute (JGI-PGF)"/>
            <person name="Sucgang R."/>
            <person name="Kuo A."/>
            <person name="Tian X."/>
            <person name="Salerno W."/>
            <person name="Parikh A."/>
            <person name="Feasley C.L."/>
            <person name="Dalin E."/>
            <person name="Tu H."/>
            <person name="Huang E."/>
            <person name="Barry K."/>
            <person name="Lindquist E."/>
            <person name="Shapiro H."/>
            <person name="Bruce D."/>
            <person name="Schmutz J."/>
            <person name="Salamov A."/>
            <person name="Fey P."/>
            <person name="Gaudet P."/>
            <person name="Anjard C."/>
            <person name="Babu M.M."/>
            <person name="Basu S."/>
            <person name="Bushmanova Y."/>
            <person name="van der Wel H."/>
            <person name="Katoh-Kurasawa M."/>
            <person name="Dinh C."/>
            <person name="Coutinho P.M."/>
            <person name="Saito T."/>
            <person name="Elias M."/>
            <person name="Schaap P."/>
            <person name="Kay R.R."/>
            <person name="Henrissat B."/>
            <person name="Eichinger L."/>
            <person name="Rivero F."/>
            <person name="Putnam N.H."/>
            <person name="West C.M."/>
            <person name="Loomis W.F."/>
            <person name="Chisholm R.L."/>
            <person name="Shaulsky G."/>
            <person name="Strassmann J.E."/>
            <person name="Queller D.C."/>
            <person name="Kuspa A."/>
            <person name="Grigoriev I.V."/>
        </authorList>
    </citation>
    <scope>NUCLEOTIDE SEQUENCE [LARGE SCALE GENOMIC DNA]</scope>
    <source>
        <strain evidence="11">QSDP1</strain>
    </source>
</reference>
<dbReference type="CDD" id="cd11334">
    <property type="entry name" value="AmyAc_TreS"/>
    <property type="match status" value="1"/>
</dbReference>
<evidence type="ECO:0000259" key="9">
    <source>
        <dbReference type="SMART" id="SM00642"/>
    </source>
</evidence>
<evidence type="ECO:0000313" key="10">
    <source>
        <dbReference type="EMBL" id="EGC34229.1"/>
    </source>
</evidence>
<evidence type="ECO:0000256" key="5">
    <source>
        <dbReference type="ARBA" id="ARBA00022837"/>
    </source>
</evidence>
<dbReference type="STRING" id="5786.F0ZPA0"/>
<organism evidence="10 11">
    <name type="scientific">Dictyostelium purpureum</name>
    <name type="common">Slime mold</name>
    <dbReference type="NCBI Taxonomy" id="5786"/>
    <lineage>
        <taxon>Eukaryota</taxon>
        <taxon>Amoebozoa</taxon>
        <taxon>Evosea</taxon>
        <taxon>Eumycetozoa</taxon>
        <taxon>Dictyostelia</taxon>
        <taxon>Dictyosteliales</taxon>
        <taxon>Dictyosteliaceae</taxon>
        <taxon>Dictyostelium</taxon>
    </lineage>
</organism>
<dbReference type="PANTHER" id="PTHR10357:SF219">
    <property type="entry name" value="MALTOSE ALPHA-D-GLUCOSYLTRANSFERASE"/>
    <property type="match status" value="1"/>
</dbReference>
<dbReference type="Gene3D" id="3.90.400.10">
    <property type="entry name" value="Oligo-1,6-glucosidase, Domain 2"/>
    <property type="match status" value="1"/>
</dbReference>
<dbReference type="InterPro" id="IPR012810">
    <property type="entry name" value="TreS/a-amylase_N"/>
</dbReference>
<sequence>MNNTSPTNLGQSLDNLNMSYDSNQYLSPSLNGSTDEFLDYSEHERSEMSVSNNLWFKEAIFYEVYVRAFCDIEGTGNGGISGITNKLDYLHSLGVDCIWLLPIYPSPLKDDGYDVSDYCDIHPDYGTLNDFKILVKAVHERNMKIIADFIPNHCSEKHRWFQSARLSRDSPYRDYFVWTDDPKQYKDARIIFLDVEQSNWTWDEAAGQYYWHRFYKEQPDLNFDNPKVQAEMLNIMDFWLNLGIDGFRVDAVPYLFEREGTSCENLPETHEFLKRMRKFIDDKYPGRVILAEACQMPNEVRKYFGDGDEFHMGFHFPVMPRIYMAIKRGDGECLRAIMESTPEIPSNCQWVTFLRNHDELTLEMVTNDERKEMWEYYAPVPRMKINLGIRRRLAPLMGGDQRKIELAYSLLFTLPGSPIIYYGDEICMGDNIWLEDRHGVRTPMQWDDTPPNGGFSTSNKLYAPVIDDPEYGYQKVNVTESEKAPASLFQIIRQMIQRRRKHLAFGHGAFKWVNSENPQIAAYMRICGIDRMFIVHNLSDVKQEVVLHTHVHDGATSSRHQRRASLVYVDPLQQQYHPTTSSTNTLGINNLTDSKVTPVATRKVHTNYQTTQTLGTQTKPLTSKEEYQSQNNSESGKPPVIPFLNVETASYDEQSHYLVDILTDYQVMVDQNGFVKMELEPYQFYWFSMGEITTLGDGCKSRDLRRKSIFPGSTLDPSILHPIKTHFSADKIEE</sequence>
<dbReference type="GO" id="GO:0047471">
    <property type="term" value="F:maltose alpha-D-glucosyltransferase activity"/>
    <property type="evidence" value="ECO:0007669"/>
    <property type="project" value="UniProtKB-EC"/>
</dbReference>
<evidence type="ECO:0000256" key="2">
    <source>
        <dbReference type="ARBA" id="ARBA00005496"/>
    </source>
</evidence>
<dbReference type="SUPFAM" id="SSF51011">
    <property type="entry name" value="Glycosyl hydrolase domain"/>
    <property type="match status" value="1"/>
</dbReference>
<evidence type="ECO:0000256" key="3">
    <source>
        <dbReference type="ARBA" id="ARBA00012619"/>
    </source>
</evidence>
<dbReference type="AlphaFoldDB" id="F0ZPA0"/>
<evidence type="ECO:0000256" key="4">
    <source>
        <dbReference type="ARBA" id="ARBA00022723"/>
    </source>
</evidence>
<dbReference type="EC" id="5.4.99.16" evidence="3"/>
<keyword evidence="5" id="KW-0106">Calcium</keyword>
<dbReference type="FunFam" id="3.20.20.80:FF:000055">
    <property type="entry name" value="Trehalose synthase"/>
    <property type="match status" value="1"/>
</dbReference>
<dbReference type="GO" id="GO:0046872">
    <property type="term" value="F:metal ion binding"/>
    <property type="evidence" value="ECO:0007669"/>
    <property type="project" value="UniProtKB-KW"/>
</dbReference>
<name>F0ZPA0_DICPU</name>
<evidence type="ECO:0000256" key="6">
    <source>
        <dbReference type="ARBA" id="ARBA00023235"/>
    </source>
</evidence>
<dbReference type="InterPro" id="IPR006047">
    <property type="entry name" value="GH13_cat_dom"/>
</dbReference>
<dbReference type="InterPro" id="IPR013780">
    <property type="entry name" value="Glyco_hydro_b"/>
</dbReference>
<keyword evidence="11" id="KW-1185">Reference proteome</keyword>
<dbReference type="GO" id="GO:0005975">
    <property type="term" value="P:carbohydrate metabolic process"/>
    <property type="evidence" value="ECO:0007669"/>
    <property type="project" value="InterPro"/>
</dbReference>
<dbReference type="PANTHER" id="PTHR10357">
    <property type="entry name" value="ALPHA-AMYLASE FAMILY MEMBER"/>
    <property type="match status" value="1"/>
</dbReference>
<dbReference type="InterPro" id="IPR017853">
    <property type="entry name" value="GH"/>
</dbReference>
<evidence type="ECO:0000256" key="7">
    <source>
        <dbReference type="ARBA" id="ARBA00031378"/>
    </source>
</evidence>
<dbReference type="VEuPathDB" id="AmoebaDB:DICPUDRAFT_55969"/>
<keyword evidence="6" id="KW-0413">Isomerase</keyword>
<feature type="domain" description="Glycosyl hydrolase family 13 catalytic" evidence="9">
    <location>
        <begin position="63"/>
        <end position="499"/>
    </location>
</feature>
<dbReference type="RefSeq" id="XP_003289239.1">
    <property type="nucleotide sequence ID" value="XM_003289191.1"/>
</dbReference>
<dbReference type="KEGG" id="dpp:DICPUDRAFT_55969"/>
<keyword evidence="4" id="KW-0479">Metal-binding</keyword>
<evidence type="ECO:0000256" key="8">
    <source>
        <dbReference type="SAM" id="MobiDB-lite"/>
    </source>
</evidence>
<dbReference type="Proteomes" id="UP000001064">
    <property type="component" value="Unassembled WGS sequence"/>
</dbReference>
<dbReference type="EMBL" id="GL871106">
    <property type="protein sequence ID" value="EGC34229.1"/>
    <property type="molecule type" value="Genomic_DNA"/>
</dbReference>
<dbReference type="Gene3D" id="3.20.20.80">
    <property type="entry name" value="Glycosidases"/>
    <property type="match status" value="1"/>
</dbReference>
<dbReference type="eggNOG" id="KOG0471">
    <property type="taxonomic scope" value="Eukaryota"/>
</dbReference>
<protein>
    <recommendedName>
        <fullName evidence="3">maltose alpha-D-glucosyltransferase</fullName>
        <ecNumber evidence="3">5.4.99.16</ecNumber>
    </recommendedName>
    <alternativeName>
        <fullName evidence="7">Maltose alpha-D-glucosyltransferase</fullName>
    </alternativeName>
</protein>
<dbReference type="Gene3D" id="2.60.40.1180">
    <property type="entry name" value="Golgi alpha-mannosidase II"/>
    <property type="match status" value="1"/>
</dbReference>
<dbReference type="SMART" id="SM00642">
    <property type="entry name" value="Aamy"/>
    <property type="match status" value="1"/>
</dbReference>
<comment type="catalytic activity">
    <reaction evidence="1">
        <text>D-maltose = alpha,alpha-trehalose</text>
        <dbReference type="Rhea" id="RHEA:15145"/>
        <dbReference type="ChEBI" id="CHEBI:16551"/>
        <dbReference type="ChEBI" id="CHEBI:17306"/>
        <dbReference type="EC" id="5.4.99.16"/>
    </reaction>
</comment>
<feature type="region of interest" description="Disordered" evidence="8">
    <location>
        <begin position="609"/>
        <end position="640"/>
    </location>
</feature>
<accession>F0ZPA0</accession>
<evidence type="ECO:0000256" key="1">
    <source>
        <dbReference type="ARBA" id="ARBA00001595"/>
    </source>
</evidence>
<dbReference type="InParanoid" id="F0ZPA0"/>
<gene>
    <name evidence="10" type="ORF">DICPUDRAFT_55969</name>
</gene>
<dbReference type="Pfam" id="PF00128">
    <property type="entry name" value="Alpha-amylase"/>
    <property type="match status" value="2"/>
</dbReference>
<comment type="similarity">
    <text evidence="2">Belongs to the glycosyl hydrolase 13 family. TreS subfamily.</text>
</comment>
<dbReference type="GeneID" id="10500235"/>
<dbReference type="SUPFAM" id="SSF51445">
    <property type="entry name" value="(Trans)glycosidases"/>
    <property type="match status" value="1"/>
</dbReference>
<dbReference type="NCBIfam" id="TIGR02456">
    <property type="entry name" value="treS_nterm"/>
    <property type="match status" value="1"/>
</dbReference>